<protein>
    <submittedName>
        <fullName evidence="3">Uncharacterized protein</fullName>
    </submittedName>
</protein>
<feature type="transmembrane region" description="Helical" evidence="1">
    <location>
        <begin position="47"/>
        <end position="64"/>
    </location>
</feature>
<keyword evidence="1" id="KW-0472">Membrane</keyword>
<sequence length="218" mass="23725">MGACLLVSLAIVLGSLAGSVAIAATSAAINGLFATSAETGPLERFHSSLWILSAVLALVVAVRSRDREARALMMLLAAGALLVSAREADLHEKLNSDVIGYWGVHFRRDWWTSGNSPFPPRILWAAIFLAIAAAGAYVVWRGAIAMFLRGRRQGRLVWPLGTATLLMFVAYALDDLLRYRLNLRQSQVCEETIETAACLTYFCAIVWAIRLGRLPAAH</sequence>
<accession>A0A7M2WSK7</accession>
<keyword evidence="1" id="KW-1133">Transmembrane helix</keyword>
<feature type="transmembrane region" description="Helical" evidence="1">
    <location>
        <begin position="71"/>
        <end position="88"/>
    </location>
</feature>
<gene>
    <name evidence="3" type="ORF">IPV69_16045</name>
</gene>
<keyword evidence="2" id="KW-0732">Signal</keyword>
<keyword evidence="4" id="KW-1185">Reference proteome</keyword>
<evidence type="ECO:0000313" key="4">
    <source>
        <dbReference type="Proteomes" id="UP000593765"/>
    </source>
</evidence>
<feature type="signal peptide" evidence="2">
    <location>
        <begin position="1"/>
        <end position="23"/>
    </location>
</feature>
<organism evidence="3 4">
    <name type="scientific">Humisphaera borealis</name>
    <dbReference type="NCBI Taxonomy" id="2807512"/>
    <lineage>
        <taxon>Bacteria</taxon>
        <taxon>Pseudomonadati</taxon>
        <taxon>Planctomycetota</taxon>
        <taxon>Phycisphaerae</taxon>
        <taxon>Tepidisphaerales</taxon>
        <taxon>Tepidisphaeraceae</taxon>
        <taxon>Humisphaera</taxon>
    </lineage>
</organism>
<evidence type="ECO:0000256" key="2">
    <source>
        <dbReference type="SAM" id="SignalP"/>
    </source>
</evidence>
<evidence type="ECO:0000313" key="3">
    <source>
        <dbReference type="EMBL" id="QOV87791.1"/>
    </source>
</evidence>
<feature type="transmembrane region" description="Helical" evidence="1">
    <location>
        <begin position="156"/>
        <end position="173"/>
    </location>
</feature>
<dbReference type="Proteomes" id="UP000593765">
    <property type="component" value="Chromosome"/>
</dbReference>
<name>A0A7M2WSK7_9BACT</name>
<evidence type="ECO:0000256" key="1">
    <source>
        <dbReference type="SAM" id="Phobius"/>
    </source>
</evidence>
<reference evidence="3 4" key="1">
    <citation type="submission" date="2020-10" db="EMBL/GenBank/DDBJ databases">
        <title>Wide distribution of Phycisphaera-like planctomycetes from WD2101 soil group in peatlands and genome analysis of the first cultivated representative.</title>
        <authorList>
            <person name="Dedysh S.N."/>
            <person name="Beletsky A.V."/>
            <person name="Ivanova A."/>
            <person name="Kulichevskaya I.S."/>
            <person name="Suzina N.E."/>
            <person name="Philippov D.A."/>
            <person name="Rakitin A.L."/>
            <person name="Mardanov A.V."/>
            <person name="Ravin N.V."/>
        </authorList>
    </citation>
    <scope>NUCLEOTIDE SEQUENCE [LARGE SCALE GENOMIC DNA]</scope>
    <source>
        <strain evidence="3 4">M1803</strain>
    </source>
</reference>
<feature type="transmembrane region" description="Helical" evidence="1">
    <location>
        <begin position="193"/>
        <end position="212"/>
    </location>
</feature>
<dbReference type="KEGG" id="hbs:IPV69_16045"/>
<proteinExistence type="predicted"/>
<dbReference type="EMBL" id="CP063458">
    <property type="protein sequence ID" value="QOV87791.1"/>
    <property type="molecule type" value="Genomic_DNA"/>
</dbReference>
<dbReference type="RefSeq" id="WP_206290701.1">
    <property type="nucleotide sequence ID" value="NZ_CP063458.1"/>
</dbReference>
<dbReference type="AlphaFoldDB" id="A0A7M2WSK7"/>
<feature type="transmembrane region" description="Helical" evidence="1">
    <location>
        <begin position="122"/>
        <end position="144"/>
    </location>
</feature>
<keyword evidence="1" id="KW-0812">Transmembrane</keyword>
<feature type="chain" id="PRO_5034750305" evidence="2">
    <location>
        <begin position="24"/>
        <end position="218"/>
    </location>
</feature>